<gene>
    <name evidence="2" type="ORF">CAPTEDRAFT_201658</name>
</gene>
<evidence type="ECO:0000259" key="1">
    <source>
        <dbReference type="Pfam" id="PF04577"/>
    </source>
</evidence>
<proteinExistence type="predicted"/>
<reference evidence="4" key="1">
    <citation type="submission" date="2012-12" db="EMBL/GenBank/DDBJ databases">
        <authorList>
            <person name="Hellsten U."/>
            <person name="Grimwood J."/>
            <person name="Chapman J.A."/>
            <person name="Shapiro H."/>
            <person name="Aerts A."/>
            <person name="Otillar R.P."/>
            <person name="Terry A.Y."/>
            <person name="Boore J.L."/>
            <person name="Simakov O."/>
            <person name="Marletaz F."/>
            <person name="Cho S.-J."/>
            <person name="Edsinger-Gonzales E."/>
            <person name="Havlak P."/>
            <person name="Kuo D.-H."/>
            <person name="Larsson T."/>
            <person name="Lv J."/>
            <person name="Arendt D."/>
            <person name="Savage R."/>
            <person name="Osoegawa K."/>
            <person name="de Jong P."/>
            <person name="Lindberg D.R."/>
            <person name="Seaver E.C."/>
            <person name="Weisblat D.A."/>
            <person name="Putnam N.H."/>
            <person name="Grigoriev I.V."/>
            <person name="Rokhsar D.S."/>
        </authorList>
    </citation>
    <scope>NUCLEOTIDE SEQUENCE</scope>
    <source>
        <strain evidence="4">I ESC-2004</strain>
    </source>
</reference>
<feature type="domain" description="Glycosyltransferase 61 catalytic" evidence="1">
    <location>
        <begin position="65"/>
        <end position="223"/>
    </location>
</feature>
<dbReference type="STRING" id="283909.R7UPS8"/>
<evidence type="ECO:0000313" key="4">
    <source>
        <dbReference type="Proteomes" id="UP000014760"/>
    </source>
</evidence>
<dbReference type="InterPro" id="IPR049625">
    <property type="entry name" value="Glyco_transf_61_cat"/>
</dbReference>
<organism evidence="2">
    <name type="scientific">Capitella teleta</name>
    <name type="common">Polychaete worm</name>
    <dbReference type="NCBI Taxonomy" id="283909"/>
    <lineage>
        <taxon>Eukaryota</taxon>
        <taxon>Metazoa</taxon>
        <taxon>Spiralia</taxon>
        <taxon>Lophotrochozoa</taxon>
        <taxon>Annelida</taxon>
        <taxon>Polychaeta</taxon>
        <taxon>Sedentaria</taxon>
        <taxon>Scolecida</taxon>
        <taxon>Capitellidae</taxon>
        <taxon>Capitella</taxon>
    </lineage>
</organism>
<accession>R7UPS8</accession>
<protein>
    <recommendedName>
        <fullName evidence="1">Glycosyltransferase 61 catalytic domain-containing protein</fullName>
    </recommendedName>
</protein>
<dbReference type="HOGENOM" id="CLU_032589_0_0_1"/>
<evidence type="ECO:0000313" key="3">
    <source>
        <dbReference type="EnsemblMetazoa" id="CapteP201658"/>
    </source>
</evidence>
<name>R7UPS8_CAPTE</name>
<reference evidence="2 4" key="2">
    <citation type="journal article" date="2013" name="Nature">
        <title>Insights into bilaterian evolution from three spiralian genomes.</title>
        <authorList>
            <person name="Simakov O."/>
            <person name="Marletaz F."/>
            <person name="Cho S.J."/>
            <person name="Edsinger-Gonzales E."/>
            <person name="Havlak P."/>
            <person name="Hellsten U."/>
            <person name="Kuo D.H."/>
            <person name="Larsson T."/>
            <person name="Lv J."/>
            <person name="Arendt D."/>
            <person name="Savage R."/>
            <person name="Osoegawa K."/>
            <person name="de Jong P."/>
            <person name="Grimwood J."/>
            <person name="Chapman J.A."/>
            <person name="Shapiro H."/>
            <person name="Aerts A."/>
            <person name="Otillar R.P."/>
            <person name="Terry A.Y."/>
            <person name="Boore J.L."/>
            <person name="Grigoriev I.V."/>
            <person name="Lindberg D.R."/>
            <person name="Seaver E.C."/>
            <person name="Weisblat D.A."/>
            <person name="Putnam N.H."/>
            <person name="Rokhsar D.S."/>
        </authorList>
    </citation>
    <scope>NUCLEOTIDE SEQUENCE</scope>
    <source>
        <strain evidence="2 4">I ESC-2004</strain>
    </source>
</reference>
<dbReference type="Pfam" id="PF04577">
    <property type="entry name" value="Glyco_transf_61"/>
    <property type="match status" value="1"/>
</dbReference>
<dbReference type="AlphaFoldDB" id="R7UPS8"/>
<dbReference type="EMBL" id="AMQN01021923">
    <property type="status" value="NOT_ANNOTATED_CDS"/>
    <property type="molecule type" value="Genomic_DNA"/>
</dbReference>
<keyword evidence="4" id="KW-1185">Reference proteome</keyword>
<dbReference type="EnsemblMetazoa" id="CapteT201658">
    <property type="protein sequence ID" value="CapteP201658"/>
    <property type="gene ID" value="CapteG201658"/>
</dbReference>
<dbReference type="EMBL" id="KB299340">
    <property type="protein sequence ID" value="ELU08083.1"/>
    <property type="molecule type" value="Genomic_DNA"/>
</dbReference>
<dbReference type="Proteomes" id="UP000014760">
    <property type="component" value="Unassembled WGS sequence"/>
</dbReference>
<reference evidence="3" key="3">
    <citation type="submission" date="2015-06" db="UniProtKB">
        <authorList>
            <consortium name="EnsemblMetazoa"/>
        </authorList>
    </citation>
    <scope>IDENTIFICATION</scope>
</reference>
<dbReference type="OrthoDB" id="2102136at2759"/>
<sequence length="286" mass="32950">MTWTFLHVIQNATVSQNGDVIAGNLTLTPNRCKFETSGRISLDINNLELHDEVFDVHQMWDEGLYHSQFESIPRLAPYVKFLNENPNVKIFLRGKNPVRNLLGIRNLDQRRLKDWRFRARLLYSPAGSSCGNPSLLTTQLMSLYAKQDLDNNPLKRNKIILIKRSYKRFFNEHDSIATMLKTQASKHGLELFIFRDDPVPSIDFTRRMFNEAIMIIAPHGAGTVILEGMCFESNVKVNTCYKLSADLLGMRYYGMLFKSGCFKITAKQIETPVKYLLQHLDVLRTT</sequence>
<evidence type="ECO:0000313" key="2">
    <source>
        <dbReference type="EMBL" id="ELU08083.1"/>
    </source>
</evidence>
<dbReference type="GO" id="GO:0016757">
    <property type="term" value="F:glycosyltransferase activity"/>
    <property type="evidence" value="ECO:0007669"/>
    <property type="project" value="InterPro"/>
</dbReference>